<keyword evidence="3" id="KW-0804">Transcription</keyword>
<dbReference type="InterPro" id="IPR005471">
    <property type="entry name" value="Tscrpt_reg_IclR_N"/>
</dbReference>
<evidence type="ECO:0000256" key="1">
    <source>
        <dbReference type="ARBA" id="ARBA00023015"/>
    </source>
</evidence>
<dbReference type="GO" id="GO:0003700">
    <property type="term" value="F:DNA-binding transcription factor activity"/>
    <property type="evidence" value="ECO:0007669"/>
    <property type="project" value="TreeGrafter"/>
</dbReference>
<feature type="domain" description="IclR-ED" evidence="5">
    <location>
        <begin position="71"/>
        <end position="257"/>
    </location>
</feature>
<dbReference type="Pfam" id="PF01614">
    <property type="entry name" value="IclR_C"/>
    <property type="match status" value="1"/>
</dbReference>
<dbReference type="SUPFAM" id="SSF46785">
    <property type="entry name" value="Winged helix' DNA-binding domain"/>
    <property type="match status" value="1"/>
</dbReference>
<dbReference type="SUPFAM" id="SSF55781">
    <property type="entry name" value="GAF domain-like"/>
    <property type="match status" value="1"/>
</dbReference>
<comment type="caution">
    <text evidence="6">The sequence shown here is derived from an EMBL/GenBank/DDBJ whole genome shotgun (WGS) entry which is preliminary data.</text>
</comment>
<keyword evidence="2" id="KW-0238">DNA-binding</keyword>
<dbReference type="PROSITE" id="PS51078">
    <property type="entry name" value="ICLR_ED"/>
    <property type="match status" value="1"/>
</dbReference>
<dbReference type="InterPro" id="IPR029016">
    <property type="entry name" value="GAF-like_dom_sf"/>
</dbReference>
<feature type="domain" description="HTH iclR-type" evidence="4">
    <location>
        <begin position="8"/>
        <end position="70"/>
    </location>
</feature>
<dbReference type="SMART" id="SM00346">
    <property type="entry name" value="HTH_ICLR"/>
    <property type="match status" value="1"/>
</dbReference>
<dbReference type="PANTHER" id="PTHR30136">
    <property type="entry name" value="HELIX-TURN-HELIX TRANSCRIPTIONAL REGULATOR, ICLR FAMILY"/>
    <property type="match status" value="1"/>
</dbReference>
<protein>
    <submittedName>
        <fullName evidence="6">IclR family transcriptional regulator</fullName>
    </submittedName>
</protein>
<proteinExistence type="predicted"/>
<dbReference type="EMBL" id="JACDXJ010000001">
    <property type="protein sequence ID" value="MBA1158832.1"/>
    <property type="molecule type" value="Genomic_DNA"/>
</dbReference>
<dbReference type="Gene3D" id="1.10.10.10">
    <property type="entry name" value="Winged helix-like DNA-binding domain superfamily/Winged helix DNA-binding domain"/>
    <property type="match status" value="1"/>
</dbReference>
<sequence>MSIDGRGVQSVEVGGRILAALVKAGKPLMLRELATLADVAPAQAHAYLVSFRKLELVEQDAASGRYLLGPFALQLGIARLRSFDPLRLAAHAVVEFAEEIGLMVTIAVWGTHGATIVQVQEGSDQVHVNVRTGTVFSITGTATGKVFAAFMPPKIVEAQLAEELRKGARIQGVGAPTSRKELEAEVATARRLGYATTESKPVTGINGIAAPVFDYSGQMQLAITLIGPTGVLDIGPKSADAKALLAFTRKLSAQLGYAPHENGGASSEEGAEIVMAPVAKRRRRA</sequence>
<evidence type="ECO:0000259" key="4">
    <source>
        <dbReference type="PROSITE" id="PS51077"/>
    </source>
</evidence>
<organism evidence="6 7">
    <name type="scientific">Microvirga mediterraneensis</name>
    <dbReference type="NCBI Taxonomy" id="2754695"/>
    <lineage>
        <taxon>Bacteria</taxon>
        <taxon>Pseudomonadati</taxon>
        <taxon>Pseudomonadota</taxon>
        <taxon>Alphaproteobacteria</taxon>
        <taxon>Hyphomicrobiales</taxon>
        <taxon>Methylobacteriaceae</taxon>
        <taxon>Microvirga</taxon>
    </lineage>
</organism>
<keyword evidence="7" id="KW-1185">Reference proteome</keyword>
<dbReference type="InterPro" id="IPR050707">
    <property type="entry name" value="HTH_MetabolicPath_Reg"/>
</dbReference>
<evidence type="ECO:0000256" key="2">
    <source>
        <dbReference type="ARBA" id="ARBA00023125"/>
    </source>
</evidence>
<dbReference type="InterPro" id="IPR036390">
    <property type="entry name" value="WH_DNA-bd_sf"/>
</dbReference>
<dbReference type="PROSITE" id="PS51077">
    <property type="entry name" value="HTH_ICLR"/>
    <property type="match status" value="1"/>
</dbReference>
<keyword evidence="1" id="KW-0805">Transcription regulation</keyword>
<name>A0A838BUR9_9HYPH</name>
<dbReference type="RefSeq" id="WP_181054180.1">
    <property type="nucleotide sequence ID" value="NZ_JACDXJ010000001.1"/>
</dbReference>
<gene>
    <name evidence="6" type="ORF">H0S73_22275</name>
</gene>
<accession>A0A838BUR9</accession>
<dbReference type="AlphaFoldDB" id="A0A838BUR9"/>
<reference evidence="6 7" key="1">
    <citation type="submission" date="2020-07" db="EMBL/GenBank/DDBJ databases">
        <title>Draft genome and description of Microvirga mediterraneensis Marseille-Q2068 sp. nov.</title>
        <authorList>
            <person name="Boxberger M."/>
        </authorList>
    </citation>
    <scope>NUCLEOTIDE SEQUENCE [LARGE SCALE GENOMIC DNA]</scope>
    <source>
        <strain evidence="6 7">Marseille-Q2068</strain>
    </source>
</reference>
<evidence type="ECO:0000256" key="3">
    <source>
        <dbReference type="ARBA" id="ARBA00023163"/>
    </source>
</evidence>
<evidence type="ECO:0000313" key="6">
    <source>
        <dbReference type="EMBL" id="MBA1158832.1"/>
    </source>
</evidence>
<evidence type="ECO:0000313" key="7">
    <source>
        <dbReference type="Proteomes" id="UP000572984"/>
    </source>
</evidence>
<dbReference type="Gene3D" id="3.30.450.40">
    <property type="match status" value="1"/>
</dbReference>
<dbReference type="InterPro" id="IPR036388">
    <property type="entry name" value="WH-like_DNA-bd_sf"/>
</dbReference>
<dbReference type="GO" id="GO:0045892">
    <property type="term" value="P:negative regulation of DNA-templated transcription"/>
    <property type="evidence" value="ECO:0007669"/>
    <property type="project" value="TreeGrafter"/>
</dbReference>
<dbReference type="PANTHER" id="PTHR30136:SF8">
    <property type="entry name" value="TRANSCRIPTIONAL REGULATORY PROTEIN"/>
    <property type="match status" value="1"/>
</dbReference>
<dbReference type="Proteomes" id="UP000572984">
    <property type="component" value="Unassembled WGS sequence"/>
</dbReference>
<dbReference type="Pfam" id="PF09339">
    <property type="entry name" value="HTH_IclR"/>
    <property type="match status" value="1"/>
</dbReference>
<evidence type="ECO:0000259" key="5">
    <source>
        <dbReference type="PROSITE" id="PS51078"/>
    </source>
</evidence>
<dbReference type="GO" id="GO:0003677">
    <property type="term" value="F:DNA binding"/>
    <property type="evidence" value="ECO:0007669"/>
    <property type="project" value="UniProtKB-KW"/>
</dbReference>
<dbReference type="InterPro" id="IPR014757">
    <property type="entry name" value="Tscrpt_reg_IclR_C"/>
</dbReference>